<dbReference type="Proteomes" id="UP000009168">
    <property type="component" value="Unassembled WGS sequence"/>
</dbReference>
<keyword evidence="5" id="KW-0560">Oxidoreductase</keyword>
<dbReference type="STRING" id="312017.I7MFB3"/>
<dbReference type="Gene3D" id="3.30.70.2740">
    <property type="match status" value="1"/>
</dbReference>
<dbReference type="GO" id="GO:0071949">
    <property type="term" value="F:FAD binding"/>
    <property type="evidence" value="ECO:0007669"/>
    <property type="project" value="InterPro"/>
</dbReference>
<keyword evidence="4" id="KW-0274">FAD</keyword>
<name>I7MFB3_TETTS</name>
<dbReference type="Gene3D" id="3.30.465.10">
    <property type="match status" value="1"/>
</dbReference>
<sequence>MIYSAKRFFSLAKKPRNPNHRSIQKQDLEYFQSILSESEIITSDLSKYNVDWMSKYHGDSKLVLLPNSTQKISQILSYCNTNMLPVVPQSGNTGLVGGSVPHYDEIILSLQRLNKIIDYDTNNDIVTTESGVILENLNQYLSQFNTEAPYDLGAKGSCFVGGNIATHAGGKYLVKHGPLRGYVLGLEVVLANGQIMNLLNKSRKDNTGIDLKQIFIGSEGSLGIITKANLLCVKKAIEKNLLFIKTSSFQNILQIHNIAKSEIGKNLAAIEWMDSYAYKAVMENIKTAKDVFDSQNKIDQSYYVLIEINTNFNKDLVVEQFYNSLSQVEGLVSECVLAQNDHQFDELWKIRELVGSACGHIGKVFKYDISLNTAQMDDITKDLRQKCIDLGFTVGYGHIGDGNLHINISCLDKTKEQQLENQIEPYIFEWLSKKGGSISAEHGLGLMKADYLHLQKKPEVIDCMKNIKKIFDPNLILNPYKILPGI</sequence>
<dbReference type="Gene3D" id="3.30.43.10">
    <property type="entry name" value="Uridine Diphospho-n-acetylenolpyruvylglucosamine Reductase, domain 2"/>
    <property type="match status" value="1"/>
</dbReference>
<dbReference type="GeneID" id="7830342"/>
<dbReference type="OMA" id="YNEDWMR"/>
<evidence type="ECO:0000256" key="2">
    <source>
        <dbReference type="ARBA" id="ARBA00008000"/>
    </source>
</evidence>
<evidence type="ECO:0000256" key="4">
    <source>
        <dbReference type="ARBA" id="ARBA00022827"/>
    </source>
</evidence>
<dbReference type="PANTHER" id="PTHR43716:SF1">
    <property type="entry name" value="D-2-HYDROXYGLUTARATE DEHYDROGENASE, MITOCHONDRIAL"/>
    <property type="match status" value="1"/>
</dbReference>
<evidence type="ECO:0000256" key="3">
    <source>
        <dbReference type="ARBA" id="ARBA00022630"/>
    </source>
</evidence>
<dbReference type="Pfam" id="PF02913">
    <property type="entry name" value="FAD-oxidase_C"/>
    <property type="match status" value="1"/>
</dbReference>
<comment type="similarity">
    <text evidence="2">Belongs to the FAD-binding oxidoreductase/transferase type 4 family.</text>
</comment>
<dbReference type="AlphaFoldDB" id="I7MFB3"/>
<gene>
    <name evidence="7" type="ORF">TTHERM_00825650</name>
</gene>
<dbReference type="InterPro" id="IPR016167">
    <property type="entry name" value="FAD-bd_PCMH_sub1"/>
</dbReference>
<protein>
    <submittedName>
        <fullName evidence="7">FAD linked oxidase family protein</fullName>
    </submittedName>
</protein>
<dbReference type="InterPro" id="IPR036318">
    <property type="entry name" value="FAD-bd_PCMH-like_sf"/>
</dbReference>
<organism evidence="7 8">
    <name type="scientific">Tetrahymena thermophila (strain SB210)</name>
    <dbReference type="NCBI Taxonomy" id="312017"/>
    <lineage>
        <taxon>Eukaryota</taxon>
        <taxon>Sar</taxon>
        <taxon>Alveolata</taxon>
        <taxon>Ciliophora</taxon>
        <taxon>Intramacronucleata</taxon>
        <taxon>Oligohymenophorea</taxon>
        <taxon>Hymenostomatida</taxon>
        <taxon>Tetrahymenina</taxon>
        <taxon>Tetrahymenidae</taxon>
        <taxon>Tetrahymena</taxon>
    </lineage>
</organism>
<dbReference type="eggNOG" id="KOG1232">
    <property type="taxonomic scope" value="Eukaryota"/>
</dbReference>
<dbReference type="GO" id="GO:0005739">
    <property type="term" value="C:mitochondrion"/>
    <property type="evidence" value="ECO:0007669"/>
    <property type="project" value="TreeGrafter"/>
</dbReference>
<dbReference type="FunFam" id="3.30.43.10:FF:000011">
    <property type="entry name" value="D-lactate dehydrogenase (Cytochrome)"/>
    <property type="match status" value="1"/>
</dbReference>
<evidence type="ECO:0000313" key="7">
    <source>
        <dbReference type="EMBL" id="EAR83770.1"/>
    </source>
</evidence>
<dbReference type="OrthoDB" id="5332616at2759"/>
<dbReference type="InterPro" id="IPR016166">
    <property type="entry name" value="FAD-bd_PCMH"/>
</dbReference>
<dbReference type="Pfam" id="PF01565">
    <property type="entry name" value="FAD_binding_4"/>
    <property type="match status" value="1"/>
</dbReference>
<keyword evidence="8" id="KW-1185">Reference proteome</keyword>
<keyword evidence="3" id="KW-0285">Flavoprotein</keyword>
<evidence type="ECO:0000256" key="5">
    <source>
        <dbReference type="ARBA" id="ARBA00023002"/>
    </source>
</evidence>
<proteinExistence type="inferred from homology"/>
<dbReference type="RefSeq" id="XP_001031433.1">
    <property type="nucleotide sequence ID" value="XM_001031433.1"/>
</dbReference>
<dbReference type="InParanoid" id="I7MFB3"/>
<comment type="cofactor">
    <cofactor evidence="1">
        <name>FAD</name>
        <dbReference type="ChEBI" id="CHEBI:57692"/>
    </cofactor>
</comment>
<dbReference type="GO" id="GO:0016491">
    <property type="term" value="F:oxidoreductase activity"/>
    <property type="evidence" value="ECO:0007669"/>
    <property type="project" value="UniProtKB-KW"/>
</dbReference>
<dbReference type="InterPro" id="IPR051264">
    <property type="entry name" value="FAD-oxidored/transferase_4"/>
</dbReference>
<feature type="domain" description="FAD-binding PCMH-type" evidence="6">
    <location>
        <begin position="56"/>
        <end position="235"/>
    </location>
</feature>
<dbReference type="Gene3D" id="3.30.70.2190">
    <property type="match status" value="1"/>
</dbReference>
<evidence type="ECO:0000313" key="8">
    <source>
        <dbReference type="Proteomes" id="UP000009168"/>
    </source>
</evidence>
<dbReference type="SUPFAM" id="SSF55103">
    <property type="entry name" value="FAD-linked oxidases, C-terminal domain"/>
    <property type="match status" value="1"/>
</dbReference>
<dbReference type="PROSITE" id="PS51387">
    <property type="entry name" value="FAD_PCMH"/>
    <property type="match status" value="1"/>
</dbReference>
<dbReference type="EMBL" id="GG662507">
    <property type="protein sequence ID" value="EAR83770.1"/>
    <property type="molecule type" value="Genomic_DNA"/>
</dbReference>
<dbReference type="InterPro" id="IPR016171">
    <property type="entry name" value="Vanillyl_alc_oxidase_C-sub2"/>
</dbReference>
<evidence type="ECO:0000259" key="6">
    <source>
        <dbReference type="PROSITE" id="PS51387"/>
    </source>
</evidence>
<reference evidence="8" key="1">
    <citation type="journal article" date="2006" name="PLoS Biol.">
        <title>Macronuclear genome sequence of the ciliate Tetrahymena thermophila, a model eukaryote.</title>
        <authorList>
            <person name="Eisen J.A."/>
            <person name="Coyne R.S."/>
            <person name="Wu M."/>
            <person name="Wu D."/>
            <person name="Thiagarajan M."/>
            <person name="Wortman J.R."/>
            <person name="Badger J.H."/>
            <person name="Ren Q."/>
            <person name="Amedeo P."/>
            <person name="Jones K.M."/>
            <person name="Tallon L.J."/>
            <person name="Delcher A.L."/>
            <person name="Salzberg S.L."/>
            <person name="Silva J.C."/>
            <person name="Haas B.J."/>
            <person name="Majoros W.H."/>
            <person name="Farzad M."/>
            <person name="Carlton J.M."/>
            <person name="Smith R.K. Jr."/>
            <person name="Garg J."/>
            <person name="Pearlman R.E."/>
            <person name="Karrer K.M."/>
            <person name="Sun L."/>
            <person name="Manning G."/>
            <person name="Elde N.C."/>
            <person name="Turkewitz A.P."/>
            <person name="Asai D.J."/>
            <person name="Wilkes D.E."/>
            <person name="Wang Y."/>
            <person name="Cai H."/>
            <person name="Collins K."/>
            <person name="Stewart B.A."/>
            <person name="Lee S.R."/>
            <person name="Wilamowska K."/>
            <person name="Weinberg Z."/>
            <person name="Ruzzo W.L."/>
            <person name="Wloga D."/>
            <person name="Gaertig J."/>
            <person name="Frankel J."/>
            <person name="Tsao C.-C."/>
            <person name="Gorovsky M.A."/>
            <person name="Keeling P.J."/>
            <person name="Waller R.F."/>
            <person name="Patron N.J."/>
            <person name="Cherry J.M."/>
            <person name="Stover N.A."/>
            <person name="Krieger C.J."/>
            <person name="del Toro C."/>
            <person name="Ryder H.F."/>
            <person name="Williamson S.C."/>
            <person name="Barbeau R.A."/>
            <person name="Hamilton E.P."/>
            <person name="Orias E."/>
        </authorList>
    </citation>
    <scope>NUCLEOTIDE SEQUENCE [LARGE SCALE GENOMIC DNA]</scope>
    <source>
        <strain evidence="8">SB210</strain>
    </source>
</reference>
<dbReference type="InterPro" id="IPR016164">
    <property type="entry name" value="FAD-linked_Oxase-like_C"/>
</dbReference>
<dbReference type="SUPFAM" id="SSF56176">
    <property type="entry name" value="FAD-binding/transporter-associated domain-like"/>
    <property type="match status" value="1"/>
</dbReference>
<dbReference type="InterPro" id="IPR016169">
    <property type="entry name" value="FAD-bd_PCMH_sub2"/>
</dbReference>
<dbReference type="HOGENOM" id="CLU_017779_4_1_1"/>
<dbReference type="KEGG" id="tet:TTHERM_00825650"/>
<dbReference type="Gene3D" id="1.10.45.10">
    <property type="entry name" value="Vanillyl-alcohol Oxidase, Chain A, domain 4"/>
    <property type="match status" value="1"/>
</dbReference>
<dbReference type="InterPro" id="IPR006094">
    <property type="entry name" value="Oxid_FAD_bind_N"/>
</dbReference>
<dbReference type="FunFam" id="1.10.45.10:FF:000001">
    <property type="entry name" value="D-lactate dehydrogenase mitochondrial"/>
    <property type="match status" value="1"/>
</dbReference>
<accession>I7MFB3</accession>
<dbReference type="InterPro" id="IPR004113">
    <property type="entry name" value="FAD-bd_oxidored_4_C"/>
</dbReference>
<dbReference type="PANTHER" id="PTHR43716">
    <property type="entry name" value="D-2-HYDROXYGLUTARATE DEHYDROGENASE, MITOCHONDRIAL"/>
    <property type="match status" value="1"/>
</dbReference>
<evidence type="ECO:0000256" key="1">
    <source>
        <dbReference type="ARBA" id="ARBA00001974"/>
    </source>
</evidence>